<evidence type="ECO:0008006" key="8">
    <source>
        <dbReference type="Google" id="ProtNLM"/>
    </source>
</evidence>
<dbReference type="Pfam" id="PF13517">
    <property type="entry name" value="FG-GAP_3"/>
    <property type="match status" value="1"/>
</dbReference>
<dbReference type="PROSITE" id="PS51125">
    <property type="entry name" value="NHL"/>
    <property type="match status" value="2"/>
</dbReference>
<dbReference type="InterPro" id="IPR025965">
    <property type="entry name" value="FlgD/Vpr_Ig-like"/>
</dbReference>
<dbReference type="GO" id="GO:0008270">
    <property type="term" value="F:zinc ion binding"/>
    <property type="evidence" value="ECO:0007669"/>
    <property type="project" value="UniProtKB-KW"/>
</dbReference>
<keyword evidence="2" id="KW-0677">Repeat</keyword>
<comment type="caution">
    <text evidence="6">The sequence shown here is derived from an EMBL/GenBank/DDBJ whole genome shotgun (WGS) entry which is preliminary data.</text>
</comment>
<name>A0A1F4T5Q0_UNCSA</name>
<gene>
    <name evidence="6" type="ORF">A3K49_03400</name>
</gene>
<dbReference type="Pfam" id="PF12245">
    <property type="entry name" value="Big_3_2"/>
    <property type="match status" value="1"/>
</dbReference>
<dbReference type="EMBL" id="MEUG01000001">
    <property type="protein sequence ID" value="OGC28028.1"/>
    <property type="molecule type" value="Genomic_DNA"/>
</dbReference>
<dbReference type="InterPro" id="IPR013517">
    <property type="entry name" value="FG-GAP"/>
</dbReference>
<dbReference type="InterPro" id="IPR013783">
    <property type="entry name" value="Ig-like_fold"/>
</dbReference>
<dbReference type="SUPFAM" id="SSF101898">
    <property type="entry name" value="NHL repeat"/>
    <property type="match status" value="1"/>
</dbReference>
<organism evidence="6 7">
    <name type="scientific">candidate division WOR-1 bacterium RIFOXYC12_FULL_54_18</name>
    <dbReference type="NCBI Taxonomy" id="1802584"/>
    <lineage>
        <taxon>Bacteria</taxon>
        <taxon>Bacillati</taxon>
        <taxon>Saganbacteria</taxon>
    </lineage>
</organism>
<dbReference type="InterPro" id="IPR011042">
    <property type="entry name" value="6-blade_b-propeller_TolB-like"/>
</dbReference>
<sequence>MIQPQYGQCKIEGEAPLIKLIATGSDETFNGENTKLKEDENQIIHLARPGEPIKAVIEAYHYTGRNNSTPYKVEFVVEKILGAKDFNKVTRSIVFDSYKKLKEMVNDPPYNFSRPFVTSSEATKDFYSVKFYPTAGTYKITAKIYSCYRDGPGDAGFHLTTPSIADHSLAERTITVGMSLVDFVDPNIYVAGWLPDDIVGEKGVMVAAASAGGGGMRASSVDGETEPPEIFYVFANNKIITSNLLDIDQNLQQNALIESRTKNKSDWTITFYDGSSRKVDELKITDQDWLRAEWGKGKPAGVYDFSVTAKDRSTGLVSTMEASEQITIDNTRPSALITMISNSVAVPEDLIAAQIVPSEDLYSLMVNVVKNSGSSLVEQRVVSNPALKKGESQTIEWESAYAYPDGFYRFEIVMTDLAGNISRVYSPLISVNRGGYYPAPPTGEVYSLELPEPPSWEVRPKVADVDFDNAGNMYVLFGQTAKIVKYDPGGKEIKMVKTFSDIPMVCPLGISVSSDRVYIADSYNLRVIICDHDLNFTKEIKARSAYMIEGDVDSYSWTLGFKGMSFSDSAGGGKKWPLGETFGLPEDISVADNNVYAADRYSHRVLKYDLEGNAEKFSMLKADLKDKARDKFNIDSGIGGQTVDKAQFYSNSLNDDIYFDNSSVMETHYYGGKNWAKEMYLHNNPAGNDDGRLTQPQSVYAYGTTSLYVADTGNNRVQVFSADGSFRAKFGEGTLNQPKGIEVDSLGNIFVADTGNHRIVKFSPAGDFIKEYRSEEREITPIKIKLKGSKLYIADANSSRPLVWEIGGEIMAFGCSARISPNGDGNGDSALIGYELTEQGKVTLSLLNSSGEEIGQLFTYTSSRPSYELASDSLRERGIHNEFWSGLVKTASQEMVNISDVAPDGEYFIKAAVAFGDYVKSRQSRIVIDGRPPQVTITSDRVALSPNGDGINDSAILKMTVTDYSLTVDAYLLAYRNGRLIDSPWKEQGLLTGMEREYVWNGKVDGLVYDGNYSFALRATDDCGNMGTGSCEVVVDSQPPLIDDFQIDNPAFSPNGDDRKDLLTANFKLRDYGSGINTVEVEVVDSNGLSFPLPAYNLSLNAYSLTWSGKSGPLPPSATVGEVVPDGKYWLKVTAVDKAGNRATISNSIEVDTLPPVIANATAEPNPFTPNNDGVKDTTTFKGHFSESVESKVMVYNEEGKLFRELRPLSTGNYLSLSWDGQGEHGEVIGGNYSYAIYAEDPAGNLATSETGSVIVDREPSLVKYAYGENDPFSPAIEAGRIIYALSRDNLKVSAAVIGKDKQIIKILVDGALKNKGEYSVNWDGGYSESYRGPHSSRDDKKVPDGAYQIKILVYDEYNLASGEASFNLAVDATPPFITLQPATVDYAAKEARLNFYLPEKSKITVKVFNADGDLLKALAAEDNDAGQRQIVYGLDDGQAGTSRYFEVIAEDSARNRDDKQSEVFLIVPSPVTIGGLGAEPATFTPNGDGHTDSTQLSYILSGGVPPYRVTVNILNPLGTTYQQLADNEIEWPGKWRFSWLPYSPLKPLPPDGYYQYQVEVTDSVGSRAEGLGNMLVVAASPTIDLTLGSPVFSPNGDGTLDTLEFAYSFNYATYYLSDPGQVQLKVLSANGETLWEKGFIQYAGSYIYQYDGTDKNGLKLAAGYYYARISGTDSLGSPAIFRTVPFAIDYTNPEPSDFSVSPAYAKTGTEVLIDLQFSEELAGDPTVQVKMSDGTVRGATLKSKNGNSFQYSYVVAGDEKEGTAAVLVNAVDSAGNAANKSASFVIDETNPTISDVTVSPDPVSTASVCGGLSVKFKVGEPLQTAKVYVTQVNGPKLLAVTGGDWGTAGGLCEAKHEPYAGADGTAVISIEATDFAGNQTVLVRSVTIDTTNPQFDRINSAVSGKTENYAKAGDSVTISFYASESLPLNPTVKVNDNNCTYLFASADHEYTYRYDVSAGDLEGPAVITIDGRDAAGNEGFARTSLTAESFVIDLLNPTVGIAEPGSADIIASPSPFYTNADPLDTGDRPNYTTLRYSISEDGYVTLKVHRIPNDQTSYAAGDFREDNRVATIVDDVLQYQGTHNLQWRGESTTIDNNGDGFADPGKYAFIVEVRDRAGNVTQKKWGGTVWIKVNVLEIIQPSIIGLNPDPLYFSPAGNSSLNSTKIWFDIFLSTTPEGYSDPERIEAMGLPASERVGTYTAKVYDIGDNLVRTIVKDISAFASPEAVVWDGRAGTGGEKLAAGDPAADGAYKISVEVKDFAGNPAGGSPFSKWVTVDSTSPNIADNQSGSDTWANSSGTLYDVDFADNGSRLSMVVYQVRRPDSSYSAWLSLTTVATGSAGYTDNWPVDWTVCGEGVNYVTVKAVDRAGNETALTDAFYIKKDTVKPNNCGAPSPPRTPYNQLRPLWSWTSVSDATSGVKGYYIKIGTTAGGDDVVSSTYVGDVASWTTNRDLWNGSTFYASLQAEDFAGNLSDGGDVGNVKIDTQPPIISGISDDGPFSPGASTGSDDTITFNYSVNERCDTYIIRDENIIIHNWIGSGAHSFTWNPIGGVTEGAHVYRIYAIDDADNPVNSSNYSFTVDNTLPEITGVSFQHRAIIPDGTITSMMIYPSISGATSTSAAIKSGSTTINSFSNVSDGFSWNGRNSGGSLVSPGKFTVEIYASDNAGNSSTYEKKWLRVKSRDEIVFVDDNSGANDDIRTVKFTGGAGSYSSSYFTTSREWISHPALGDYNGDGQPILAVHQIDGADQIVIYNPRSIDPNGTGVKFSLTPDNNDYSLAVGDFADDGGTEDKGQSEIAVANPSNNNITIYKGNGGSVKTFGIGGGRVAAGDFNGDGQSEIVAINGSSIYLYQPRSSTPGTAINSWSAPNNLWHVACGDYNGDGIDEVFATAIPNYGDLIKTNIIYIYNASGSLLNSITFNDFSPFPFISVGDYNGDGKGEVAVVTDSSGDTWMKVFNPQTKQILCEGVVANRCWFMSSEDADCSYGAGISSVGKPAAIMSATLESPSLLAPANDRQDVQNIRPVFEWQHHKAETTEYRIEVAKNDSFTIDHQTFSKAAGTGTQDKTDSELYYFNYSIHEFDPGLERNTDYFWKVTALSPTNAATSEAWGFRIQPELTLVGVTNYPNPFSPNREETKIRYRLSADADEVRIRIYDITGSLVTELDGTTNGEGMSVWQKYNDVPWDGRNGRGDLVVNGIYPFEITARIGDRSITGRGKIAVLK</sequence>
<dbReference type="PANTHER" id="PTHR24104">
    <property type="entry name" value="E3 UBIQUITIN-PROTEIN LIGASE NHLRC1-RELATED"/>
    <property type="match status" value="1"/>
</dbReference>
<feature type="repeat" description="NHL" evidence="3">
    <location>
        <begin position="687"/>
        <end position="723"/>
    </location>
</feature>
<protein>
    <recommendedName>
        <fullName evidence="8">FlgD Ig-like domain-containing protein</fullName>
    </recommendedName>
</protein>
<dbReference type="PANTHER" id="PTHR24104:SF25">
    <property type="entry name" value="PROTEIN LIN-41"/>
    <property type="match status" value="1"/>
</dbReference>
<dbReference type="Proteomes" id="UP000178602">
    <property type="component" value="Unassembled WGS sequence"/>
</dbReference>
<evidence type="ECO:0000256" key="3">
    <source>
        <dbReference type="PROSITE-ProRule" id="PRU00504"/>
    </source>
</evidence>
<proteinExistence type="predicted"/>
<reference evidence="6 7" key="1">
    <citation type="journal article" date="2016" name="Nat. Commun.">
        <title>Thousands of microbial genomes shed light on interconnected biogeochemical processes in an aquifer system.</title>
        <authorList>
            <person name="Anantharaman K."/>
            <person name="Brown C.T."/>
            <person name="Hug L.A."/>
            <person name="Sharon I."/>
            <person name="Castelle C.J."/>
            <person name="Probst A.J."/>
            <person name="Thomas B.C."/>
            <person name="Singh A."/>
            <person name="Wilkins M.J."/>
            <person name="Karaoz U."/>
            <person name="Brodie E.L."/>
            <person name="Williams K.H."/>
            <person name="Hubbard S.S."/>
            <person name="Banfield J.F."/>
        </authorList>
    </citation>
    <scope>NUCLEOTIDE SEQUENCE [LARGE SCALE GENOMIC DNA]</scope>
</reference>
<evidence type="ECO:0000259" key="5">
    <source>
        <dbReference type="Pfam" id="PF13860"/>
    </source>
</evidence>
<dbReference type="InterPro" id="IPR050952">
    <property type="entry name" value="TRIM-NHL_E3_ligases"/>
</dbReference>
<dbReference type="Pfam" id="PF01436">
    <property type="entry name" value="NHL"/>
    <property type="match status" value="1"/>
</dbReference>
<feature type="domain" description="FlgD/Vpr Ig-like" evidence="5">
    <location>
        <begin position="3134"/>
        <end position="3206"/>
    </location>
</feature>
<evidence type="ECO:0000259" key="4">
    <source>
        <dbReference type="Pfam" id="PF12245"/>
    </source>
</evidence>
<evidence type="ECO:0000256" key="1">
    <source>
        <dbReference type="ARBA" id="ARBA00022729"/>
    </source>
</evidence>
<dbReference type="Gene3D" id="2.120.10.30">
    <property type="entry name" value="TolB, C-terminal domain"/>
    <property type="match status" value="2"/>
</dbReference>
<dbReference type="InterPro" id="IPR028994">
    <property type="entry name" value="Integrin_alpha_N"/>
</dbReference>
<dbReference type="Gene3D" id="2.60.40.4070">
    <property type="match status" value="3"/>
</dbReference>
<accession>A0A1F4T5Q0</accession>
<dbReference type="InterPro" id="IPR001258">
    <property type="entry name" value="NHL_repeat"/>
</dbReference>
<feature type="repeat" description="NHL" evidence="3">
    <location>
        <begin position="724"/>
        <end position="765"/>
    </location>
</feature>
<dbReference type="Pfam" id="PF13860">
    <property type="entry name" value="FlgD_ig"/>
    <property type="match status" value="1"/>
</dbReference>
<evidence type="ECO:0000313" key="7">
    <source>
        <dbReference type="Proteomes" id="UP000178602"/>
    </source>
</evidence>
<feature type="domain" description="Ig-like" evidence="4">
    <location>
        <begin position="1063"/>
        <end position="1152"/>
    </location>
</feature>
<dbReference type="CDD" id="cd05819">
    <property type="entry name" value="NHL"/>
    <property type="match status" value="1"/>
</dbReference>
<dbReference type="InterPro" id="IPR022038">
    <property type="entry name" value="Ig-like_bact"/>
</dbReference>
<dbReference type="Gene3D" id="2.60.40.10">
    <property type="entry name" value="Immunoglobulins"/>
    <property type="match status" value="1"/>
</dbReference>
<keyword evidence="1" id="KW-0732">Signal</keyword>
<evidence type="ECO:0000256" key="2">
    <source>
        <dbReference type="ARBA" id="ARBA00022737"/>
    </source>
</evidence>
<dbReference type="SUPFAM" id="SSF69318">
    <property type="entry name" value="Integrin alpha N-terminal domain"/>
    <property type="match status" value="1"/>
</dbReference>
<evidence type="ECO:0000313" key="6">
    <source>
        <dbReference type="EMBL" id="OGC28028.1"/>
    </source>
</evidence>